<reference evidence="3 4" key="1">
    <citation type="submission" date="2023-06" db="EMBL/GenBank/DDBJ databases">
        <title>Cellulomonas sp. MW4 Whole genome sequence.</title>
        <authorList>
            <person name="Park S."/>
        </authorList>
    </citation>
    <scope>NUCLEOTIDE SEQUENCE [LARGE SCALE GENOMIC DNA]</scope>
    <source>
        <strain evidence="3 4">MW4</strain>
    </source>
</reference>
<keyword evidence="2" id="KW-1133">Transmembrane helix</keyword>
<dbReference type="EMBL" id="JAUCGQ010000001">
    <property type="protein sequence ID" value="MDM7854699.1"/>
    <property type="molecule type" value="Genomic_DNA"/>
</dbReference>
<accession>A0ABT7SGP8</accession>
<feature type="compositionally biased region" description="Gly residues" evidence="1">
    <location>
        <begin position="95"/>
        <end position="104"/>
    </location>
</feature>
<feature type="transmembrane region" description="Helical" evidence="2">
    <location>
        <begin position="6"/>
        <end position="26"/>
    </location>
</feature>
<dbReference type="Pfam" id="PF10724">
    <property type="entry name" value="DUF2516"/>
    <property type="match status" value="1"/>
</dbReference>
<dbReference type="InterPro" id="IPR019662">
    <property type="entry name" value="DUF2516"/>
</dbReference>
<dbReference type="RefSeq" id="WP_289454498.1">
    <property type="nucleotide sequence ID" value="NZ_JAUCGQ010000001.1"/>
</dbReference>
<protein>
    <submittedName>
        <fullName evidence="3">DUF2516 family protein</fullName>
    </submittedName>
</protein>
<keyword evidence="2" id="KW-0472">Membrane</keyword>
<evidence type="ECO:0000313" key="4">
    <source>
        <dbReference type="Proteomes" id="UP001529338"/>
    </source>
</evidence>
<proteinExistence type="predicted"/>
<evidence type="ECO:0000313" key="3">
    <source>
        <dbReference type="EMBL" id="MDM7854699.1"/>
    </source>
</evidence>
<feature type="transmembrane region" description="Helical" evidence="2">
    <location>
        <begin position="46"/>
        <end position="63"/>
    </location>
</feature>
<keyword evidence="2" id="KW-0812">Transmembrane</keyword>
<comment type="caution">
    <text evidence="3">The sequence shown here is derived from an EMBL/GenBank/DDBJ whole genome shotgun (WGS) entry which is preliminary data.</text>
</comment>
<name>A0ABT7SGP8_9CELL</name>
<feature type="region of interest" description="Disordered" evidence="1">
    <location>
        <begin position="90"/>
        <end position="114"/>
    </location>
</feature>
<dbReference type="Proteomes" id="UP001529338">
    <property type="component" value="Unassembled WGS sequence"/>
</dbReference>
<gene>
    <name evidence="3" type="ORF">QRT04_07130</name>
</gene>
<feature type="transmembrane region" description="Helical" evidence="2">
    <location>
        <begin position="69"/>
        <end position="87"/>
    </location>
</feature>
<organism evidence="3 4">
    <name type="scientific">Cellulomonas alba</name>
    <dbReference type="NCBI Taxonomy" id="3053467"/>
    <lineage>
        <taxon>Bacteria</taxon>
        <taxon>Bacillati</taxon>
        <taxon>Actinomycetota</taxon>
        <taxon>Actinomycetes</taxon>
        <taxon>Micrococcales</taxon>
        <taxon>Cellulomonadaceae</taxon>
        <taxon>Cellulomonas</taxon>
    </lineage>
</organism>
<sequence length="114" mass="11906">MAQSIGHLLYLVFYVAILVLCVWALVDATRRPAGGFVAAGKRTKQFWTWILVAATFLALAAVVGSGIPFLGFLTLLAAVAAIVYLVDVKPALGPSGRGPRGGGPRRPPSSTGGW</sequence>
<evidence type="ECO:0000256" key="1">
    <source>
        <dbReference type="SAM" id="MobiDB-lite"/>
    </source>
</evidence>
<keyword evidence="4" id="KW-1185">Reference proteome</keyword>
<evidence type="ECO:0000256" key="2">
    <source>
        <dbReference type="SAM" id="Phobius"/>
    </source>
</evidence>